<dbReference type="KEGG" id="sat:SYN_00450"/>
<dbReference type="Proteomes" id="UP000001933">
    <property type="component" value="Chromosome"/>
</dbReference>
<feature type="region of interest" description="Disordered" evidence="1">
    <location>
        <begin position="33"/>
        <end position="59"/>
    </location>
</feature>
<dbReference type="AlphaFoldDB" id="Q2LUV4"/>
<dbReference type="InParanoid" id="Q2LUV4"/>
<proteinExistence type="predicted"/>
<keyword evidence="3" id="KW-1185">Reference proteome</keyword>
<accession>Q2LUV4</accession>
<dbReference type="EMBL" id="CP000252">
    <property type="protein sequence ID" value="ABC77868.1"/>
    <property type="molecule type" value="Genomic_DNA"/>
</dbReference>
<protein>
    <submittedName>
        <fullName evidence="2">Hypothetical exported protein</fullName>
    </submittedName>
</protein>
<organism evidence="2 3">
    <name type="scientific">Syntrophus aciditrophicus (strain SB)</name>
    <dbReference type="NCBI Taxonomy" id="56780"/>
    <lineage>
        <taxon>Bacteria</taxon>
        <taxon>Pseudomonadati</taxon>
        <taxon>Thermodesulfobacteriota</taxon>
        <taxon>Syntrophia</taxon>
        <taxon>Syntrophales</taxon>
        <taxon>Syntrophaceae</taxon>
        <taxon>Syntrophus</taxon>
    </lineage>
</organism>
<name>Q2LUV4_SYNAS</name>
<dbReference type="STRING" id="56780.SYN_00450"/>
<reference evidence="2 3" key="1">
    <citation type="journal article" date="2007" name="Proc. Natl. Acad. Sci. U.S.A.">
        <title>The genome of Syntrophus aciditrophicus: life at the thermodynamic limit of microbial growth.</title>
        <authorList>
            <person name="McInerney M.J."/>
            <person name="Rohlin L."/>
            <person name="Mouttaki H."/>
            <person name="Kim U."/>
            <person name="Krupp R.S."/>
            <person name="Rios-Hernandez L."/>
            <person name="Sieber J."/>
            <person name="Struchtemeyer C.G."/>
            <person name="Bhattacharyya A."/>
            <person name="Campbell J.W."/>
            <person name="Gunsalus R.P."/>
        </authorList>
    </citation>
    <scope>NUCLEOTIDE SEQUENCE [LARGE SCALE GENOMIC DNA]</scope>
    <source>
        <strain evidence="2 3">SB</strain>
    </source>
</reference>
<sequence length="172" mass="18703">MIRKFLPDIVIAAVIVSLAFFFAAGPPPLPARLSGQMEKAGDAKPDREPGKPWVPQQPSDSALKKRNLFAESGSYDVKDNSPITALPENPYALVAVLMGKEKKAVLRDFNGVIRTFPEGKKLMDGSVIAEIAPLAVKLKKGKETKELKVFDVHLRTSAPAKKETGKIGRKGR</sequence>
<dbReference type="HOGENOM" id="CLU_1554521_0_0_7"/>
<evidence type="ECO:0000313" key="3">
    <source>
        <dbReference type="Proteomes" id="UP000001933"/>
    </source>
</evidence>
<evidence type="ECO:0000313" key="2">
    <source>
        <dbReference type="EMBL" id="ABC77868.1"/>
    </source>
</evidence>
<dbReference type="OrthoDB" id="9949221at2"/>
<dbReference type="RefSeq" id="WP_011417889.1">
    <property type="nucleotide sequence ID" value="NC_007759.1"/>
</dbReference>
<evidence type="ECO:0000256" key="1">
    <source>
        <dbReference type="SAM" id="MobiDB-lite"/>
    </source>
</evidence>
<gene>
    <name evidence="2" type="ORF">SYN_00450</name>
</gene>
<feature type="compositionally biased region" description="Basic and acidic residues" evidence="1">
    <location>
        <begin position="39"/>
        <end position="50"/>
    </location>
</feature>